<dbReference type="GO" id="GO:0004402">
    <property type="term" value="F:histone acetyltransferase activity"/>
    <property type="evidence" value="ECO:0007669"/>
    <property type="project" value="InterPro"/>
</dbReference>
<evidence type="ECO:0000256" key="10">
    <source>
        <dbReference type="ARBA" id="ARBA00023242"/>
    </source>
</evidence>
<keyword evidence="3 15" id="KW-0808">Transferase</keyword>
<evidence type="ECO:0000256" key="1">
    <source>
        <dbReference type="ARBA" id="ARBA00004123"/>
    </source>
</evidence>
<evidence type="ECO:0000313" key="16">
    <source>
        <dbReference type="Proteomes" id="UP000683360"/>
    </source>
</evidence>
<organism evidence="15 16">
    <name type="scientific">Mytilus edulis</name>
    <name type="common">Blue mussel</name>
    <dbReference type="NCBI Taxonomy" id="6550"/>
    <lineage>
        <taxon>Eukaryota</taxon>
        <taxon>Metazoa</taxon>
        <taxon>Spiralia</taxon>
        <taxon>Lophotrochozoa</taxon>
        <taxon>Mollusca</taxon>
        <taxon>Bivalvia</taxon>
        <taxon>Autobranchia</taxon>
        <taxon>Pteriomorphia</taxon>
        <taxon>Mytilida</taxon>
        <taxon>Mytiloidea</taxon>
        <taxon>Mytilidae</taxon>
        <taxon>Mytilinae</taxon>
        <taxon>Mytilus</taxon>
    </lineage>
</organism>
<feature type="zinc finger region" description="TAZ-type" evidence="12">
    <location>
        <begin position="27"/>
        <end position="113"/>
    </location>
</feature>
<evidence type="ECO:0000313" key="15">
    <source>
        <dbReference type="EMBL" id="CAG2239159.1"/>
    </source>
</evidence>
<evidence type="ECO:0000256" key="5">
    <source>
        <dbReference type="ARBA" id="ARBA00022771"/>
    </source>
</evidence>
<dbReference type="AlphaFoldDB" id="A0A8S3TYZ7"/>
<dbReference type="GO" id="GO:0031490">
    <property type="term" value="F:chromatin DNA binding"/>
    <property type="evidence" value="ECO:0007669"/>
    <property type="project" value="TreeGrafter"/>
</dbReference>
<dbReference type="GO" id="GO:0005667">
    <property type="term" value="C:transcription regulator complex"/>
    <property type="evidence" value="ECO:0007669"/>
    <property type="project" value="TreeGrafter"/>
</dbReference>
<dbReference type="PANTHER" id="PTHR13808:SF1">
    <property type="entry name" value="HISTONE ACETYLTRANSFERASE"/>
    <property type="match status" value="1"/>
</dbReference>
<keyword evidence="6 12" id="KW-0862">Zinc</keyword>
<dbReference type="SMART" id="SM00551">
    <property type="entry name" value="ZnF_TAZ"/>
    <property type="match status" value="1"/>
</dbReference>
<dbReference type="GO" id="GO:0000123">
    <property type="term" value="C:histone acetyltransferase complex"/>
    <property type="evidence" value="ECO:0007669"/>
    <property type="project" value="TreeGrafter"/>
</dbReference>
<dbReference type="InterPro" id="IPR000197">
    <property type="entry name" value="Znf_TAZ"/>
</dbReference>
<dbReference type="PANTHER" id="PTHR13808">
    <property type="entry name" value="CBP/P300-RELATED"/>
    <property type="match status" value="1"/>
</dbReference>
<evidence type="ECO:0000256" key="9">
    <source>
        <dbReference type="ARBA" id="ARBA00023163"/>
    </source>
</evidence>
<dbReference type="Gene3D" id="1.20.1020.10">
    <property type="entry name" value="TAZ domain"/>
    <property type="match status" value="1"/>
</dbReference>
<name>A0A8S3TYZ7_MYTED</name>
<evidence type="ECO:0000256" key="4">
    <source>
        <dbReference type="ARBA" id="ARBA00022723"/>
    </source>
</evidence>
<comment type="catalytic activity">
    <reaction evidence="11">
        <text>L-lysyl-[protein] + acetyl-CoA = N(6)-acetyl-L-lysyl-[protein] + CoA + H(+)</text>
        <dbReference type="Rhea" id="RHEA:45948"/>
        <dbReference type="Rhea" id="RHEA-COMP:9752"/>
        <dbReference type="Rhea" id="RHEA-COMP:10731"/>
        <dbReference type="ChEBI" id="CHEBI:15378"/>
        <dbReference type="ChEBI" id="CHEBI:29969"/>
        <dbReference type="ChEBI" id="CHEBI:57287"/>
        <dbReference type="ChEBI" id="CHEBI:57288"/>
        <dbReference type="ChEBI" id="CHEBI:61930"/>
        <dbReference type="EC" id="2.3.1.48"/>
    </reaction>
</comment>
<keyword evidence="16" id="KW-1185">Reference proteome</keyword>
<evidence type="ECO:0000256" key="11">
    <source>
        <dbReference type="ARBA" id="ARBA00048017"/>
    </source>
</evidence>
<evidence type="ECO:0000256" key="7">
    <source>
        <dbReference type="ARBA" id="ARBA00022853"/>
    </source>
</evidence>
<dbReference type="Proteomes" id="UP000683360">
    <property type="component" value="Unassembled WGS sequence"/>
</dbReference>
<dbReference type="SUPFAM" id="SSF57933">
    <property type="entry name" value="TAZ domain"/>
    <property type="match status" value="1"/>
</dbReference>
<dbReference type="InterPro" id="IPR013178">
    <property type="entry name" value="Histone_AcTrfase_Rtt109/CBP"/>
</dbReference>
<proteinExistence type="predicted"/>
<dbReference type="GO" id="GO:0008270">
    <property type="term" value="F:zinc ion binding"/>
    <property type="evidence" value="ECO:0007669"/>
    <property type="project" value="UniProtKB-KW"/>
</dbReference>
<evidence type="ECO:0000256" key="6">
    <source>
        <dbReference type="ARBA" id="ARBA00022833"/>
    </source>
</evidence>
<keyword evidence="10" id="KW-0539">Nucleus</keyword>
<dbReference type="OrthoDB" id="899at2759"/>
<dbReference type="Pfam" id="PF02135">
    <property type="entry name" value="zf-TAZ"/>
    <property type="match status" value="1"/>
</dbReference>
<dbReference type="InterPro" id="IPR035898">
    <property type="entry name" value="TAZ_dom_sf"/>
</dbReference>
<feature type="domain" description="TAZ-type" evidence="14">
    <location>
        <begin position="27"/>
        <end position="113"/>
    </location>
</feature>
<protein>
    <recommendedName>
        <fullName evidence="2">histone acetyltransferase</fullName>
        <ecNumber evidence="2">2.3.1.48</ecNumber>
    </recommendedName>
</protein>
<comment type="caution">
    <text evidence="15">The sequence shown here is derived from an EMBL/GenBank/DDBJ whole genome shotgun (WGS) entry which is preliminary data.</text>
</comment>
<reference evidence="15" key="1">
    <citation type="submission" date="2021-03" db="EMBL/GenBank/DDBJ databases">
        <authorList>
            <person name="Bekaert M."/>
        </authorList>
    </citation>
    <scope>NUCLEOTIDE SEQUENCE</scope>
</reference>
<dbReference type="EC" id="2.3.1.48" evidence="2"/>
<keyword evidence="8" id="KW-0805">Transcription regulation</keyword>
<keyword evidence="9" id="KW-0804">Transcription</keyword>
<dbReference type="GO" id="GO:0003713">
    <property type="term" value="F:transcription coactivator activity"/>
    <property type="evidence" value="ECO:0007669"/>
    <property type="project" value="TreeGrafter"/>
</dbReference>
<evidence type="ECO:0000256" key="3">
    <source>
        <dbReference type="ARBA" id="ARBA00022679"/>
    </source>
</evidence>
<evidence type="ECO:0000259" key="14">
    <source>
        <dbReference type="PROSITE" id="PS50134"/>
    </source>
</evidence>
<keyword evidence="4 12" id="KW-0479">Metal-binding</keyword>
<keyword evidence="5 12" id="KW-0863">Zinc-finger</keyword>
<keyword evidence="15" id="KW-0012">Acyltransferase</keyword>
<evidence type="ECO:0000256" key="8">
    <source>
        <dbReference type="ARBA" id="ARBA00023015"/>
    </source>
</evidence>
<feature type="region of interest" description="Disordered" evidence="13">
    <location>
        <begin position="1"/>
        <end position="26"/>
    </location>
</feature>
<evidence type="ECO:0000256" key="2">
    <source>
        <dbReference type="ARBA" id="ARBA00013184"/>
    </source>
</evidence>
<dbReference type="GO" id="GO:0045944">
    <property type="term" value="P:positive regulation of transcription by RNA polymerase II"/>
    <property type="evidence" value="ECO:0007669"/>
    <property type="project" value="TreeGrafter"/>
</dbReference>
<sequence>MSGQIGLVLNDGLPEPTSEDRQPVKTENDKITLIQQQLVLLLHADKCQKTKSKNGDTCVHPHCKTMKHVLKYMKACNAGKSCQGAACAVNFVKSFVAYSISAAPRGTSTSTTTAQNNSFTTTINPTSYSDIQMQRAYAALGLSFTRSKSAI</sequence>
<accession>A0A8S3TYZ7</accession>
<gene>
    <name evidence="15" type="ORF">MEDL_51523</name>
</gene>
<keyword evidence="7" id="KW-0156">Chromatin regulator</keyword>
<evidence type="ECO:0000256" key="12">
    <source>
        <dbReference type="PROSITE-ProRule" id="PRU00203"/>
    </source>
</evidence>
<dbReference type="PROSITE" id="PS50134">
    <property type="entry name" value="ZF_TAZ"/>
    <property type="match status" value="1"/>
</dbReference>
<comment type="subcellular location">
    <subcellularLocation>
        <location evidence="1">Nucleus</location>
    </subcellularLocation>
</comment>
<evidence type="ECO:0000256" key="13">
    <source>
        <dbReference type="SAM" id="MobiDB-lite"/>
    </source>
</evidence>
<dbReference type="GO" id="GO:0005634">
    <property type="term" value="C:nucleus"/>
    <property type="evidence" value="ECO:0007669"/>
    <property type="project" value="UniProtKB-SubCell"/>
</dbReference>
<dbReference type="EMBL" id="CAJPWZ010002503">
    <property type="protein sequence ID" value="CAG2239159.1"/>
    <property type="molecule type" value="Genomic_DNA"/>
</dbReference>